<evidence type="ECO:0000256" key="2">
    <source>
        <dbReference type="ARBA" id="ARBA00022448"/>
    </source>
</evidence>
<comment type="caution">
    <text evidence="10">The sequence shown here is derived from an EMBL/GenBank/DDBJ whole genome shotgun (WGS) entry which is preliminary data.</text>
</comment>
<dbReference type="GO" id="GO:0055085">
    <property type="term" value="P:transmembrane transport"/>
    <property type="evidence" value="ECO:0007669"/>
    <property type="project" value="InterPro"/>
</dbReference>
<dbReference type="InterPro" id="IPR000515">
    <property type="entry name" value="MetI-like"/>
</dbReference>
<dbReference type="RefSeq" id="WP_122901832.1">
    <property type="nucleotide sequence ID" value="NZ_RHIB01000004.1"/>
</dbReference>
<feature type="transmembrane region" description="Helical" evidence="8">
    <location>
        <begin position="79"/>
        <end position="107"/>
    </location>
</feature>
<gene>
    <name evidence="10" type="ORF">EBO34_19690</name>
</gene>
<dbReference type="PANTHER" id="PTHR43357">
    <property type="entry name" value="INNER MEMBRANE ABC TRANSPORTER PERMEASE PROTEIN YDCV"/>
    <property type="match status" value="1"/>
</dbReference>
<evidence type="ECO:0000256" key="6">
    <source>
        <dbReference type="ARBA" id="ARBA00022989"/>
    </source>
</evidence>
<dbReference type="SUPFAM" id="SSF161098">
    <property type="entry name" value="MetI-like"/>
    <property type="match status" value="2"/>
</dbReference>
<evidence type="ECO:0000256" key="7">
    <source>
        <dbReference type="ARBA" id="ARBA00023136"/>
    </source>
</evidence>
<dbReference type="Proteomes" id="UP000278746">
    <property type="component" value="Unassembled WGS sequence"/>
</dbReference>
<keyword evidence="4" id="KW-0997">Cell inner membrane</keyword>
<keyword evidence="11" id="KW-1185">Reference proteome</keyword>
<feature type="transmembrane region" description="Helical" evidence="8">
    <location>
        <begin position="526"/>
        <end position="549"/>
    </location>
</feature>
<feature type="transmembrane region" description="Helical" evidence="8">
    <location>
        <begin position="119"/>
        <end position="145"/>
    </location>
</feature>
<dbReference type="CDD" id="cd06261">
    <property type="entry name" value="TM_PBP2"/>
    <property type="match status" value="2"/>
</dbReference>
<name>A0A3M7TLA2_9BACI</name>
<organism evidence="10 11">
    <name type="scientific">Alteribacter keqinensis</name>
    <dbReference type="NCBI Taxonomy" id="2483800"/>
    <lineage>
        <taxon>Bacteria</taxon>
        <taxon>Bacillati</taxon>
        <taxon>Bacillota</taxon>
        <taxon>Bacilli</taxon>
        <taxon>Bacillales</taxon>
        <taxon>Bacillaceae</taxon>
        <taxon>Alteribacter</taxon>
    </lineage>
</organism>
<feature type="transmembrane region" description="Helical" evidence="8">
    <location>
        <begin position="472"/>
        <end position="497"/>
    </location>
</feature>
<evidence type="ECO:0000256" key="1">
    <source>
        <dbReference type="ARBA" id="ARBA00004429"/>
    </source>
</evidence>
<evidence type="ECO:0000313" key="11">
    <source>
        <dbReference type="Proteomes" id="UP000278746"/>
    </source>
</evidence>
<feature type="domain" description="ABC transmembrane type-1" evidence="9">
    <location>
        <begin position="81"/>
        <end position="287"/>
    </location>
</feature>
<comment type="subcellular location">
    <subcellularLocation>
        <location evidence="1">Cell inner membrane</location>
        <topology evidence="1">Multi-pass membrane protein</topology>
    </subcellularLocation>
    <subcellularLocation>
        <location evidence="8">Cell membrane</location>
        <topology evidence="8">Multi-pass membrane protein</topology>
    </subcellularLocation>
</comment>
<evidence type="ECO:0000256" key="5">
    <source>
        <dbReference type="ARBA" id="ARBA00022692"/>
    </source>
</evidence>
<sequence>MSSNEEPNNQPQKNKRSPKSYFRQTWLMIWNGNPPGLVLFLFGAVTAFIMAVPIVYVVWRSLFAGVDRWMRLLDDRIPGLLWNTLSLTFMVTLFAVIIGVSLAWFVNRTDLPGRKTWQWLLALPLVIPPYVGAVAYIIVAGPTGWLRGMWNDTGWLQALFGDYPISIYSFWGVFFVLTMFTYPYVFLIASASLRKMNRNYEEVARSQGMTTRQIFWKINLPFLRPAIGAGAILIALYVLSDFGAIAMLRYNTFTAAIYYQMGSFDTLSATVLSVVLIALTLVILWIESKSRRRQKYYQTTNTYKAPDILSLGRWKWPTLVYVVLIFSMSVIVPIGVLIYWSYVGISFGAVDWDFWKYAWNSVRVSGLAALLCMVLALPIIYMKSRYPSVLTSVIDKLSYSGYALPGVIVALGIIFIFSQYFTFLYNTYYLIAIAFVVRFLPQAMQAGEASLSLISPRMDEAARSLGYPPWKVMIKIIIPSILPGVLAGGALVFVSSIKELPATLLLRPAGFDTLAVRIWVDTSEAIYYSAAPAALLIILLSIIPLKYLLKKY</sequence>
<feature type="transmembrane region" description="Helical" evidence="8">
    <location>
        <begin position="37"/>
        <end position="59"/>
    </location>
</feature>
<dbReference type="Pfam" id="PF00528">
    <property type="entry name" value="BPD_transp_1"/>
    <property type="match status" value="2"/>
</dbReference>
<keyword evidence="3" id="KW-1003">Cell membrane</keyword>
<feature type="transmembrane region" description="Helical" evidence="8">
    <location>
        <begin position="165"/>
        <end position="189"/>
    </location>
</feature>
<feature type="transmembrane region" description="Helical" evidence="8">
    <location>
        <begin position="402"/>
        <end position="422"/>
    </location>
</feature>
<evidence type="ECO:0000259" key="9">
    <source>
        <dbReference type="PROSITE" id="PS50928"/>
    </source>
</evidence>
<dbReference type="OrthoDB" id="9776648at2"/>
<dbReference type="GO" id="GO:0005886">
    <property type="term" value="C:plasma membrane"/>
    <property type="evidence" value="ECO:0007669"/>
    <property type="project" value="UniProtKB-SubCell"/>
</dbReference>
<keyword evidence="6 8" id="KW-1133">Transmembrane helix</keyword>
<dbReference type="PANTHER" id="PTHR43357:SF3">
    <property type="entry name" value="FE(3+)-TRANSPORT SYSTEM PERMEASE PROTEIN FBPB 2"/>
    <property type="match status" value="1"/>
</dbReference>
<feature type="transmembrane region" description="Helical" evidence="8">
    <location>
        <begin position="267"/>
        <end position="286"/>
    </location>
</feature>
<feature type="transmembrane region" description="Helical" evidence="8">
    <location>
        <begin position="428"/>
        <end position="451"/>
    </location>
</feature>
<keyword evidence="7 8" id="KW-0472">Membrane</keyword>
<evidence type="ECO:0000256" key="3">
    <source>
        <dbReference type="ARBA" id="ARBA00022475"/>
    </source>
</evidence>
<proteinExistence type="inferred from homology"/>
<feature type="transmembrane region" description="Helical" evidence="8">
    <location>
        <begin position="362"/>
        <end position="381"/>
    </location>
</feature>
<comment type="similarity">
    <text evidence="8">Belongs to the binding-protein-dependent transport system permease family.</text>
</comment>
<feature type="transmembrane region" description="Helical" evidence="8">
    <location>
        <begin position="222"/>
        <end position="247"/>
    </location>
</feature>
<feature type="transmembrane region" description="Helical" evidence="8">
    <location>
        <begin position="319"/>
        <end position="342"/>
    </location>
</feature>
<dbReference type="PROSITE" id="PS50928">
    <property type="entry name" value="ABC_TM1"/>
    <property type="match status" value="2"/>
</dbReference>
<dbReference type="EMBL" id="RHIB01000004">
    <property type="protein sequence ID" value="RNA66339.1"/>
    <property type="molecule type" value="Genomic_DNA"/>
</dbReference>
<evidence type="ECO:0000313" key="10">
    <source>
        <dbReference type="EMBL" id="RNA66339.1"/>
    </source>
</evidence>
<keyword evidence="5 8" id="KW-0812">Transmembrane</keyword>
<reference evidence="10 11" key="1">
    <citation type="submission" date="2018-10" db="EMBL/GenBank/DDBJ databases">
        <title>Bacillus Keqinensis sp. nov., a moderately halophilic bacterium isolated from a saline-alkaline lake.</title>
        <authorList>
            <person name="Wang H."/>
        </authorList>
    </citation>
    <scope>NUCLEOTIDE SEQUENCE [LARGE SCALE GENOMIC DNA]</scope>
    <source>
        <strain evidence="10 11">KQ-3</strain>
    </source>
</reference>
<feature type="domain" description="ABC transmembrane type-1" evidence="9">
    <location>
        <begin position="358"/>
        <end position="549"/>
    </location>
</feature>
<evidence type="ECO:0000256" key="4">
    <source>
        <dbReference type="ARBA" id="ARBA00022519"/>
    </source>
</evidence>
<keyword evidence="2 8" id="KW-0813">Transport</keyword>
<evidence type="ECO:0000256" key="8">
    <source>
        <dbReference type="RuleBase" id="RU363032"/>
    </source>
</evidence>
<dbReference type="InterPro" id="IPR035906">
    <property type="entry name" value="MetI-like_sf"/>
</dbReference>
<protein>
    <submittedName>
        <fullName evidence="10">Iron ABC transporter permease</fullName>
    </submittedName>
</protein>
<dbReference type="Gene3D" id="1.10.3720.10">
    <property type="entry name" value="MetI-like"/>
    <property type="match status" value="2"/>
</dbReference>
<accession>A0A3M7TLA2</accession>
<dbReference type="AlphaFoldDB" id="A0A3M7TLA2"/>